<organism evidence="2 3">
    <name type="scientific">Coxiella burnetii (strain Dugway 5J108-111)</name>
    <dbReference type="NCBI Taxonomy" id="434922"/>
    <lineage>
        <taxon>Bacteria</taxon>
        <taxon>Pseudomonadati</taxon>
        <taxon>Pseudomonadota</taxon>
        <taxon>Gammaproteobacteria</taxon>
        <taxon>Legionellales</taxon>
        <taxon>Coxiellaceae</taxon>
        <taxon>Coxiella</taxon>
    </lineage>
</organism>
<dbReference type="RefSeq" id="WP_011996653.1">
    <property type="nucleotide sequence ID" value="NC_009727.1"/>
</dbReference>
<accession>A9KBS1</accession>
<reference evidence="2 3" key="1">
    <citation type="journal article" date="2009" name="Infect. Immun.">
        <title>Comparative genomics reveal extensive transposon-mediated genomic plasticity and diversity among potential effector proteins within the genus Coxiella.</title>
        <authorList>
            <person name="Beare P.A."/>
            <person name="Unsworth N."/>
            <person name="Andoh M."/>
            <person name="Voth D.E."/>
            <person name="Omsland A."/>
            <person name="Gilk S.D."/>
            <person name="Williams K.P."/>
            <person name="Sobral B.W."/>
            <person name="Kupko J.J.III."/>
            <person name="Porcella S.F."/>
            <person name="Samuel J.E."/>
            <person name="Heinzen R.A."/>
        </authorList>
    </citation>
    <scope>NUCLEOTIDE SEQUENCE [LARGE SCALE GENOMIC DNA]</scope>
    <source>
        <strain evidence="2 3">Dugway 5J108-111</strain>
    </source>
</reference>
<dbReference type="KEGG" id="cbd:CBUD_0616"/>
<evidence type="ECO:0000256" key="1">
    <source>
        <dbReference type="SAM" id="MobiDB-lite"/>
    </source>
</evidence>
<proteinExistence type="predicted"/>
<name>A9KBS1_COXBN</name>
<dbReference type="Proteomes" id="UP000008555">
    <property type="component" value="Chromosome"/>
</dbReference>
<dbReference type="HOGENOM" id="CLU_046977_0_0_6"/>
<dbReference type="EMBL" id="CP000733">
    <property type="protein sequence ID" value="ABS76836.1"/>
    <property type="molecule type" value="Genomic_DNA"/>
</dbReference>
<sequence>MSRQATESKSPRLSVLLSNFIEQWNQAVNRLEIDGDFCSLYKEKLETCKPNESYVMAASQGELLSFSIEKLNDPSHKLSSSELRKIAYEVCNSFHPSSTHNLPTALNTLAMMENPPFLRRNKDLFNYIKEYMGKLRDYCYCLPLKLSSDQINLLPVRSTLGSKSTHLGYIAQPLCQFLYECATQKISLPMMNWKEWEALSNNDAGGMIKKGVGRGRETKSVDDAFKAAITEGNEDFFDIWRWKIVKREIKQWCNAKHVDLESTNEEKNASRLPAMRLLDFLCTEKIHLLEKNLQKKEDNEVKKEEDDNQPKKSLNIHIQALNAAIGKLKPPGYKEQFLSTFTRKVEDYLKQLTECSLPENAIINLQNEADNLIMSFLDDSFKTTPEIAASRICAFLSVCGEKEVILPVPTLEQWWALSHTTKLGDSSQIKQIDQRFKGCLGKGSSKAWGLIDTDIIAPYQRKLGIRWRNAPLGQALRMLSLIAKQQAKERKPLDQTTVQMRVYKEHSSPIFFKEKRTNDLEPSYQTIDRRPSN</sequence>
<dbReference type="AlphaFoldDB" id="A9KBS1"/>
<gene>
    <name evidence="2" type="ordered locus">CBUD_0616</name>
</gene>
<evidence type="ECO:0000313" key="2">
    <source>
        <dbReference type="EMBL" id="ABS76836.1"/>
    </source>
</evidence>
<feature type="region of interest" description="Disordered" evidence="1">
    <location>
        <begin position="514"/>
        <end position="533"/>
    </location>
</feature>
<evidence type="ECO:0000313" key="3">
    <source>
        <dbReference type="Proteomes" id="UP000008555"/>
    </source>
</evidence>
<protein>
    <submittedName>
        <fullName evidence="2">Uncharacterized protein</fullName>
    </submittedName>
</protein>